<gene>
    <name evidence="2" type="ORF">GCM10010470_51990</name>
</gene>
<evidence type="ECO:0008006" key="4">
    <source>
        <dbReference type="Google" id="ProtNLM"/>
    </source>
</evidence>
<protein>
    <recommendedName>
        <fullName evidence="4">PE family protein</fullName>
    </recommendedName>
</protein>
<proteinExistence type="predicted"/>
<accession>A0ABN3VJ39</accession>
<dbReference type="Proteomes" id="UP001500979">
    <property type="component" value="Unassembled WGS sequence"/>
</dbReference>
<dbReference type="RefSeq" id="WP_344684027.1">
    <property type="nucleotide sequence ID" value="NZ_BAAAUX010000021.1"/>
</dbReference>
<dbReference type="EMBL" id="BAAAUX010000021">
    <property type="protein sequence ID" value="GAA2810292.1"/>
    <property type="molecule type" value="Genomic_DNA"/>
</dbReference>
<comment type="caution">
    <text evidence="2">The sequence shown here is derived from an EMBL/GenBank/DDBJ whole genome shotgun (WGS) entry which is preliminary data.</text>
</comment>
<organism evidence="2 3">
    <name type="scientific">Saccharopolyspora taberi</name>
    <dbReference type="NCBI Taxonomy" id="60895"/>
    <lineage>
        <taxon>Bacteria</taxon>
        <taxon>Bacillati</taxon>
        <taxon>Actinomycetota</taxon>
        <taxon>Actinomycetes</taxon>
        <taxon>Pseudonocardiales</taxon>
        <taxon>Pseudonocardiaceae</taxon>
        <taxon>Saccharopolyspora</taxon>
    </lineage>
</organism>
<sequence length="124" mass="13008">MFDSARSAVIHTAVNAGGVAQQASFSVDVDRIPALITQYKEARDKLASIVPKATRLGTIVVPPGEDEISGQLTKALNQMAGGKPGSLLEAVNDGIKRLNHQIAQLEAALRDYQAADEAATPSQA</sequence>
<evidence type="ECO:0000313" key="2">
    <source>
        <dbReference type="EMBL" id="GAA2810292.1"/>
    </source>
</evidence>
<name>A0ABN3VJ39_9PSEU</name>
<keyword evidence="3" id="KW-1185">Reference proteome</keyword>
<reference evidence="2 3" key="1">
    <citation type="journal article" date="2019" name="Int. J. Syst. Evol. Microbiol.">
        <title>The Global Catalogue of Microorganisms (GCM) 10K type strain sequencing project: providing services to taxonomists for standard genome sequencing and annotation.</title>
        <authorList>
            <consortium name="The Broad Institute Genomics Platform"/>
            <consortium name="The Broad Institute Genome Sequencing Center for Infectious Disease"/>
            <person name="Wu L."/>
            <person name="Ma J."/>
        </authorList>
    </citation>
    <scope>NUCLEOTIDE SEQUENCE [LARGE SCALE GENOMIC DNA]</scope>
    <source>
        <strain evidence="2 3">JCM 9383</strain>
    </source>
</reference>
<feature type="coiled-coil region" evidence="1">
    <location>
        <begin position="88"/>
        <end position="115"/>
    </location>
</feature>
<keyword evidence="1" id="KW-0175">Coiled coil</keyword>
<evidence type="ECO:0000256" key="1">
    <source>
        <dbReference type="SAM" id="Coils"/>
    </source>
</evidence>
<evidence type="ECO:0000313" key="3">
    <source>
        <dbReference type="Proteomes" id="UP001500979"/>
    </source>
</evidence>